<gene>
    <name evidence="5" type="ORF">H8S20_09850</name>
</gene>
<dbReference type="InterPro" id="IPR036390">
    <property type="entry name" value="WH_DNA-bd_sf"/>
</dbReference>
<dbReference type="InterPro" id="IPR036388">
    <property type="entry name" value="WH-like_DNA-bd_sf"/>
</dbReference>
<proteinExistence type="predicted"/>
<dbReference type="RefSeq" id="WP_186859995.1">
    <property type="nucleotide sequence ID" value="NZ_JACOOO010000016.1"/>
</dbReference>
<dbReference type="Proteomes" id="UP000596929">
    <property type="component" value="Unassembled WGS sequence"/>
</dbReference>
<keyword evidence="3" id="KW-0804">Transcription</keyword>
<accession>A0ABR7DCS4</accession>
<comment type="caution">
    <text evidence="5">The sequence shown here is derived from an EMBL/GenBank/DDBJ whole genome shotgun (WGS) entry which is preliminary data.</text>
</comment>
<keyword evidence="6" id="KW-1185">Reference proteome</keyword>
<evidence type="ECO:0000259" key="4">
    <source>
        <dbReference type="PROSITE" id="PS51118"/>
    </source>
</evidence>
<sequence length="116" mass="13412">MHYNVDDVVYDCPVEALATILGKKWVAHMIWAMQDKKFRFGELQRLVKGCSKKVLNDQLEMLINNNIMENDKRTVNNIVESTYYLSESGLLLLPLIKNMINWSDMNLSCEKEGGKN</sequence>
<dbReference type="Gene3D" id="1.10.10.10">
    <property type="entry name" value="Winged helix-like DNA-binding domain superfamily/Winged helix DNA-binding domain"/>
    <property type="match status" value="1"/>
</dbReference>
<evidence type="ECO:0000256" key="3">
    <source>
        <dbReference type="ARBA" id="ARBA00023163"/>
    </source>
</evidence>
<dbReference type="InterPro" id="IPR002577">
    <property type="entry name" value="HTH_HxlR"/>
</dbReference>
<keyword evidence="2" id="KW-0238">DNA-binding</keyword>
<dbReference type="PROSITE" id="PS51118">
    <property type="entry name" value="HTH_HXLR"/>
    <property type="match status" value="1"/>
</dbReference>
<keyword evidence="1" id="KW-0805">Transcription regulation</keyword>
<dbReference type="SUPFAM" id="SSF46785">
    <property type="entry name" value="Winged helix' DNA-binding domain"/>
    <property type="match status" value="1"/>
</dbReference>
<dbReference type="Pfam" id="PF01638">
    <property type="entry name" value="HxlR"/>
    <property type="match status" value="1"/>
</dbReference>
<evidence type="ECO:0000313" key="6">
    <source>
        <dbReference type="Proteomes" id="UP000596929"/>
    </source>
</evidence>
<protein>
    <submittedName>
        <fullName evidence="5">Helix-turn-helix transcriptional regulator</fullName>
    </submittedName>
</protein>
<reference evidence="5 6" key="1">
    <citation type="submission" date="2020-08" db="EMBL/GenBank/DDBJ databases">
        <title>Genome public.</title>
        <authorList>
            <person name="Liu C."/>
            <person name="Sun Q."/>
        </authorList>
    </citation>
    <scope>NUCLEOTIDE SEQUENCE [LARGE SCALE GENOMIC DNA]</scope>
    <source>
        <strain evidence="5 6">NSJ-6</strain>
    </source>
</reference>
<dbReference type="EMBL" id="JACOOO010000016">
    <property type="protein sequence ID" value="MBC5629196.1"/>
    <property type="molecule type" value="Genomic_DNA"/>
</dbReference>
<organism evidence="5 6">
    <name type="scientific">Clostridium hominis</name>
    <dbReference type="NCBI Taxonomy" id="2763036"/>
    <lineage>
        <taxon>Bacteria</taxon>
        <taxon>Bacillati</taxon>
        <taxon>Bacillota</taxon>
        <taxon>Clostridia</taxon>
        <taxon>Eubacteriales</taxon>
        <taxon>Clostridiaceae</taxon>
        <taxon>Clostridium</taxon>
    </lineage>
</organism>
<evidence type="ECO:0000256" key="2">
    <source>
        <dbReference type="ARBA" id="ARBA00023125"/>
    </source>
</evidence>
<feature type="domain" description="HTH hxlR-type" evidence="4">
    <location>
        <begin position="12"/>
        <end position="111"/>
    </location>
</feature>
<name>A0ABR7DCS4_9CLOT</name>
<dbReference type="PANTHER" id="PTHR33204">
    <property type="entry name" value="TRANSCRIPTIONAL REGULATOR, MARR FAMILY"/>
    <property type="match status" value="1"/>
</dbReference>
<evidence type="ECO:0000256" key="1">
    <source>
        <dbReference type="ARBA" id="ARBA00023015"/>
    </source>
</evidence>
<evidence type="ECO:0000313" key="5">
    <source>
        <dbReference type="EMBL" id="MBC5629196.1"/>
    </source>
</evidence>